<dbReference type="NCBIfam" id="TIGR02937">
    <property type="entry name" value="sigma70-ECF"/>
    <property type="match status" value="1"/>
</dbReference>
<feature type="domain" description="RNA polymerase sigma factor 70 region 4 type 2" evidence="7">
    <location>
        <begin position="103"/>
        <end position="153"/>
    </location>
</feature>
<gene>
    <name evidence="9" type="ORF">ER308_02160</name>
</gene>
<dbReference type="Proteomes" id="UP000291469">
    <property type="component" value="Chromosome"/>
</dbReference>
<dbReference type="PANTHER" id="PTHR30173">
    <property type="entry name" value="SIGMA 19 FACTOR"/>
    <property type="match status" value="1"/>
</dbReference>
<reference evidence="9 10" key="1">
    <citation type="submission" date="2019-01" db="EMBL/GenBank/DDBJ databases">
        <title>Egibacter rhizosphaerae EGI 80759T.</title>
        <authorList>
            <person name="Chen D.-D."/>
            <person name="Tian Y."/>
            <person name="Jiao J.-Y."/>
            <person name="Zhang X.-T."/>
            <person name="Zhang Y.-G."/>
            <person name="Zhang Y."/>
            <person name="Xiao M."/>
            <person name="Shu W.-S."/>
            <person name="Li W.-J."/>
        </authorList>
    </citation>
    <scope>NUCLEOTIDE SEQUENCE [LARGE SCALE GENOMIC DNA]</scope>
    <source>
        <strain evidence="9 10">EGI 80759</strain>
    </source>
</reference>
<keyword evidence="5" id="KW-0804">Transcription</keyword>
<comment type="subunit">
    <text evidence="2">Interacts transiently with the RNA polymerase catalytic core formed by RpoA, RpoB, RpoC and RpoZ (2 alpha, 1 beta, 1 beta' and 1 omega subunit) to form the RNA polymerase holoenzyme that can initiate transcription.</text>
</comment>
<accession>A0A411YBB4</accession>
<dbReference type="Gene3D" id="1.10.10.10">
    <property type="entry name" value="Winged helix-like DNA-binding domain superfamily/Winged helix DNA-binding domain"/>
    <property type="match status" value="1"/>
</dbReference>
<dbReference type="InterPro" id="IPR013324">
    <property type="entry name" value="RNA_pol_sigma_r3/r4-like"/>
</dbReference>
<dbReference type="InterPro" id="IPR014303">
    <property type="entry name" value="RNA_pol_sigma-70_ECF"/>
</dbReference>
<keyword evidence="4" id="KW-0731">Sigma factor</keyword>
<evidence type="ECO:0000256" key="3">
    <source>
        <dbReference type="ARBA" id="ARBA00023015"/>
    </source>
</evidence>
<dbReference type="OrthoDB" id="6689546at2"/>
<dbReference type="SUPFAM" id="SSF54427">
    <property type="entry name" value="NTF2-like"/>
    <property type="match status" value="1"/>
</dbReference>
<feature type="domain" description="RNA polymerase sigma-70 region 2" evidence="6">
    <location>
        <begin position="5"/>
        <end position="69"/>
    </location>
</feature>
<dbReference type="NCBIfam" id="NF007214">
    <property type="entry name" value="PRK09636.1"/>
    <property type="match status" value="1"/>
</dbReference>
<evidence type="ECO:0000256" key="5">
    <source>
        <dbReference type="ARBA" id="ARBA00023163"/>
    </source>
</evidence>
<dbReference type="NCBIfam" id="TIGR02957">
    <property type="entry name" value="SigX4"/>
    <property type="match status" value="1"/>
</dbReference>
<dbReference type="Gene3D" id="1.10.1740.10">
    <property type="match status" value="1"/>
</dbReference>
<dbReference type="InterPro" id="IPR032710">
    <property type="entry name" value="NTF2-like_dom_sf"/>
</dbReference>
<dbReference type="GO" id="GO:0016987">
    <property type="term" value="F:sigma factor activity"/>
    <property type="evidence" value="ECO:0007669"/>
    <property type="project" value="UniProtKB-KW"/>
</dbReference>
<evidence type="ECO:0000256" key="4">
    <source>
        <dbReference type="ARBA" id="ARBA00023082"/>
    </source>
</evidence>
<dbReference type="Gene3D" id="3.10.450.50">
    <property type="match status" value="1"/>
</dbReference>
<dbReference type="Pfam" id="PF12680">
    <property type="entry name" value="SnoaL_2"/>
    <property type="match status" value="1"/>
</dbReference>
<protein>
    <submittedName>
        <fullName evidence="9">RNA polymerase sigma-70 factor</fullName>
    </submittedName>
</protein>
<dbReference type="GO" id="GO:0006352">
    <property type="term" value="P:DNA-templated transcription initiation"/>
    <property type="evidence" value="ECO:0007669"/>
    <property type="project" value="InterPro"/>
</dbReference>
<evidence type="ECO:0000259" key="8">
    <source>
        <dbReference type="Pfam" id="PF12680"/>
    </source>
</evidence>
<evidence type="ECO:0000259" key="6">
    <source>
        <dbReference type="Pfam" id="PF04542"/>
    </source>
</evidence>
<evidence type="ECO:0000256" key="2">
    <source>
        <dbReference type="ARBA" id="ARBA00011344"/>
    </source>
</evidence>
<proteinExistence type="inferred from homology"/>
<comment type="similarity">
    <text evidence="1">Belongs to the sigma-70 factor family. ECF subfamily.</text>
</comment>
<dbReference type="GO" id="GO:0003677">
    <property type="term" value="F:DNA binding"/>
    <property type="evidence" value="ECO:0007669"/>
    <property type="project" value="InterPro"/>
</dbReference>
<dbReference type="InterPro" id="IPR014284">
    <property type="entry name" value="RNA_pol_sigma-70_dom"/>
</dbReference>
<dbReference type="InterPro" id="IPR007627">
    <property type="entry name" value="RNA_pol_sigma70_r2"/>
</dbReference>
<keyword evidence="3" id="KW-0805">Transcription regulation</keyword>
<dbReference type="SUPFAM" id="SSF88659">
    <property type="entry name" value="Sigma3 and sigma4 domains of RNA polymerase sigma factors"/>
    <property type="match status" value="1"/>
</dbReference>
<organism evidence="9 10">
    <name type="scientific">Egibacter rhizosphaerae</name>
    <dbReference type="NCBI Taxonomy" id="1670831"/>
    <lineage>
        <taxon>Bacteria</taxon>
        <taxon>Bacillati</taxon>
        <taxon>Actinomycetota</taxon>
        <taxon>Nitriliruptoria</taxon>
        <taxon>Egibacterales</taxon>
        <taxon>Egibacteraceae</taxon>
        <taxon>Egibacter</taxon>
    </lineage>
</organism>
<keyword evidence="10" id="KW-1185">Reference proteome</keyword>
<dbReference type="InterPro" id="IPR013249">
    <property type="entry name" value="RNA_pol_sigma70_r4_t2"/>
</dbReference>
<evidence type="ECO:0000313" key="9">
    <source>
        <dbReference type="EMBL" id="QBI18486.1"/>
    </source>
</evidence>
<dbReference type="InterPro" id="IPR037401">
    <property type="entry name" value="SnoaL-like"/>
</dbReference>
<evidence type="ECO:0000313" key="10">
    <source>
        <dbReference type="Proteomes" id="UP000291469"/>
    </source>
</evidence>
<dbReference type="Pfam" id="PF04542">
    <property type="entry name" value="Sigma70_r2"/>
    <property type="match status" value="1"/>
</dbReference>
<dbReference type="AlphaFoldDB" id="A0A411YBB4"/>
<dbReference type="PANTHER" id="PTHR30173:SF36">
    <property type="entry name" value="ECF RNA POLYMERASE SIGMA FACTOR SIGJ"/>
    <property type="match status" value="1"/>
</dbReference>
<dbReference type="InterPro" id="IPR036388">
    <property type="entry name" value="WH-like_DNA-bd_sf"/>
</dbReference>
<evidence type="ECO:0000259" key="7">
    <source>
        <dbReference type="Pfam" id="PF08281"/>
    </source>
</evidence>
<dbReference type="InterPro" id="IPR013325">
    <property type="entry name" value="RNA_pol_sigma_r2"/>
</dbReference>
<dbReference type="EMBL" id="CP036402">
    <property type="protein sequence ID" value="QBI18486.1"/>
    <property type="molecule type" value="Genomic_DNA"/>
</dbReference>
<evidence type="ECO:0000256" key="1">
    <source>
        <dbReference type="ARBA" id="ARBA00010641"/>
    </source>
</evidence>
<name>A0A411YBB4_9ACTN</name>
<dbReference type="RefSeq" id="WP_131153484.1">
    <property type="nucleotide sequence ID" value="NZ_CP036402.1"/>
</dbReference>
<dbReference type="SUPFAM" id="SSF88946">
    <property type="entry name" value="Sigma2 domain of RNA polymerase sigma factors"/>
    <property type="match status" value="1"/>
</dbReference>
<sequence length="283" mass="30694">MTGVFEAERDRLFAIAYRMLGSVADAEDVLQDVWLAWQPVDHPEVARPAAYLARMTTNRCLDTLRAARRHREAYVGPWLPEPLLATGDADDDDAELADSVRIAFLVALESLSPAERAALVLRDAFGYPYDELAGILDRSETACRQVVARARRHVQARRPRQSANPAHADEVAARFLAAARHGDLDGLLAVLHPDAELVSDGGGKASAARRTVTGADPVARFVAGIAARQPDAEYRPVLVNAAPGAIMTTAEGPTVISIDIDGERVTRIHVIRNPDKLTHVHPS</sequence>
<dbReference type="InterPro" id="IPR052704">
    <property type="entry name" value="ECF_Sigma-70_Domain"/>
</dbReference>
<dbReference type="Pfam" id="PF08281">
    <property type="entry name" value="Sigma70_r4_2"/>
    <property type="match status" value="1"/>
</dbReference>
<dbReference type="KEGG" id="erz:ER308_02160"/>
<feature type="domain" description="SnoaL-like" evidence="8">
    <location>
        <begin position="173"/>
        <end position="252"/>
    </location>
</feature>